<dbReference type="InterPro" id="IPR039866">
    <property type="entry name" value="CPQ"/>
</dbReference>
<evidence type="ECO:0000256" key="7">
    <source>
        <dbReference type="ARBA" id="ARBA00022645"/>
    </source>
</evidence>
<feature type="region of interest" description="Disordered" evidence="21">
    <location>
        <begin position="616"/>
        <end position="643"/>
    </location>
</feature>
<dbReference type="EMBL" id="CP000473">
    <property type="protein sequence ID" value="ABJ85361.1"/>
    <property type="molecule type" value="Genomic_DNA"/>
</dbReference>
<protein>
    <recommendedName>
        <fullName evidence="5">Carboxypeptidase Q</fullName>
    </recommendedName>
    <alternativeName>
        <fullName evidence="20">Plasma glutamate carboxypeptidase</fullName>
    </alternativeName>
</protein>
<keyword evidence="8" id="KW-0645">Protease</keyword>
<organism evidence="23">
    <name type="scientific">Solibacter usitatus (strain Ellin6076)</name>
    <dbReference type="NCBI Taxonomy" id="234267"/>
    <lineage>
        <taxon>Bacteria</taxon>
        <taxon>Pseudomonadati</taxon>
        <taxon>Acidobacteriota</taxon>
        <taxon>Terriglobia</taxon>
        <taxon>Bryobacterales</taxon>
        <taxon>Solibacteraceae</taxon>
        <taxon>Candidatus Solibacter</taxon>
    </lineage>
</organism>
<dbReference type="PANTHER" id="PTHR12053:SF3">
    <property type="entry name" value="CARBOXYPEPTIDASE Q"/>
    <property type="match status" value="1"/>
</dbReference>
<dbReference type="GO" id="GO:0046872">
    <property type="term" value="F:metal ion binding"/>
    <property type="evidence" value="ECO:0007669"/>
    <property type="project" value="UniProtKB-KW"/>
</dbReference>
<keyword evidence="17" id="KW-0325">Glycoprotein</keyword>
<keyword evidence="10" id="KW-0732">Signal</keyword>
<dbReference type="GO" id="GO:0005576">
    <property type="term" value="C:extracellular region"/>
    <property type="evidence" value="ECO:0007669"/>
    <property type="project" value="UniProtKB-SubCell"/>
</dbReference>
<keyword evidence="18" id="KW-0458">Lysosome</keyword>
<dbReference type="GO" id="GO:0070573">
    <property type="term" value="F:metallodipeptidase activity"/>
    <property type="evidence" value="ECO:0007669"/>
    <property type="project" value="InterPro"/>
</dbReference>
<dbReference type="HOGENOM" id="CLU_371220_0_0_0"/>
<dbReference type="SUPFAM" id="SSF53187">
    <property type="entry name" value="Zn-dependent exopeptidases"/>
    <property type="match status" value="1"/>
</dbReference>
<evidence type="ECO:0000256" key="11">
    <source>
        <dbReference type="ARBA" id="ARBA00022801"/>
    </source>
</evidence>
<evidence type="ECO:0000256" key="16">
    <source>
        <dbReference type="ARBA" id="ARBA00023145"/>
    </source>
</evidence>
<evidence type="ECO:0000256" key="1">
    <source>
        <dbReference type="ARBA" id="ARBA00004240"/>
    </source>
</evidence>
<evidence type="ECO:0000256" key="5">
    <source>
        <dbReference type="ARBA" id="ARBA00014116"/>
    </source>
</evidence>
<keyword evidence="13" id="KW-0862">Zinc</keyword>
<evidence type="ECO:0000256" key="4">
    <source>
        <dbReference type="ARBA" id="ARBA00004613"/>
    </source>
</evidence>
<dbReference type="KEGG" id="sus:Acid_4400"/>
<evidence type="ECO:0000256" key="10">
    <source>
        <dbReference type="ARBA" id="ARBA00022729"/>
    </source>
</evidence>
<dbReference type="Gene3D" id="3.40.630.10">
    <property type="entry name" value="Zn peptidases"/>
    <property type="match status" value="1"/>
</dbReference>
<evidence type="ECO:0000256" key="14">
    <source>
        <dbReference type="ARBA" id="ARBA00023034"/>
    </source>
</evidence>
<feature type="compositionally biased region" description="Gly residues" evidence="21">
    <location>
        <begin position="616"/>
        <end position="640"/>
    </location>
</feature>
<evidence type="ECO:0000259" key="22">
    <source>
        <dbReference type="Pfam" id="PF04389"/>
    </source>
</evidence>
<dbReference type="Gene3D" id="3.50.30.30">
    <property type="match status" value="1"/>
</dbReference>
<evidence type="ECO:0000256" key="18">
    <source>
        <dbReference type="ARBA" id="ARBA00023228"/>
    </source>
</evidence>
<keyword evidence="6" id="KW-0964">Secreted</keyword>
<dbReference type="GO" id="GO:0005764">
    <property type="term" value="C:lysosome"/>
    <property type="evidence" value="ECO:0007669"/>
    <property type="project" value="UniProtKB-SubCell"/>
</dbReference>
<keyword evidence="12" id="KW-0256">Endoplasmic reticulum</keyword>
<evidence type="ECO:0000256" key="17">
    <source>
        <dbReference type="ARBA" id="ARBA00023180"/>
    </source>
</evidence>
<evidence type="ECO:0000256" key="21">
    <source>
        <dbReference type="SAM" id="MobiDB-lite"/>
    </source>
</evidence>
<evidence type="ECO:0000256" key="15">
    <source>
        <dbReference type="ARBA" id="ARBA00023049"/>
    </source>
</evidence>
<dbReference type="InParanoid" id="Q01YA4"/>
<dbReference type="CDD" id="cd05643">
    <property type="entry name" value="M28_like"/>
    <property type="match status" value="1"/>
</dbReference>
<evidence type="ECO:0000256" key="6">
    <source>
        <dbReference type="ARBA" id="ARBA00022525"/>
    </source>
</evidence>
<evidence type="ECO:0000256" key="12">
    <source>
        <dbReference type="ARBA" id="ARBA00022824"/>
    </source>
</evidence>
<sequence precursor="true">MQAKLAVLTGIFCLAYVAEILPGQEKEDRTLLSQQQMTAIINEVSGERALHHVLELVPYQFVRPPAEYQGHFRESEVMAKLAREYGFSNVAIEDYPTGQTYQPIVGELWTTAPKSVKLYDIHDIPESLASTNANGDISGELVNVGQGAAQDFEGKDIKGKFVLSLAPSGLTGIYGRAVAAGAIGIVGISAIGAGDRSTDYPEQIVSTTVNAQPNTAAWAVSPRVARELETMLNRGQKVSIRSITKSQQVPNKQEIVHAEIPGDGSTTQEVAIGGHLFEGYIKQGANDDNSGCALTLEIGRAYLKLIAEGKLPRPKRTINFQWVQEISGTNAWFNAHPDKQKVIIGDLNFDMEGLRLTQSRSYWVLHRTPDTFPSYINDIAQSMMEYVAEISRERVRYRRDGYGATQPVESPNGSRDAFYIKIDKHYGSSDHVTYMQHGIPAVIFNTWPDMWYHSSQDTPDKQDPTQYKRAAAVGTGVLAALASGTEEMAARILSENLGRGLERMGESHTKGLGYMADAANATALTDGYREARIAILHQTEVEKGVVGSASILWTNVDSGKRKTASFAPLIDQRAALLLNEVKAAYQLQALQRGVPPSEPVLTTEEREAANLMVESLGGGGRGGAGGDGRGGGGARGGGNAGPALPQEMNAEFAILLGRHMTALEIRDFLSGEFTPLPLADLMAVLRARETAGSIKLVPKTGK</sequence>
<keyword evidence="15" id="KW-0482">Metalloprotease</keyword>
<evidence type="ECO:0000256" key="3">
    <source>
        <dbReference type="ARBA" id="ARBA00004555"/>
    </source>
</evidence>
<accession>Q01YA4</accession>
<dbReference type="eggNOG" id="COG2234">
    <property type="taxonomic scope" value="Bacteria"/>
</dbReference>
<evidence type="ECO:0000256" key="19">
    <source>
        <dbReference type="ARBA" id="ARBA00025833"/>
    </source>
</evidence>
<keyword evidence="7" id="KW-0121">Carboxypeptidase</keyword>
<comment type="subunit">
    <text evidence="19">Homodimer. The monomeric form is inactive while the homodimer is active.</text>
</comment>
<comment type="subcellular location">
    <subcellularLocation>
        <location evidence="1">Endoplasmic reticulum</location>
    </subcellularLocation>
    <subcellularLocation>
        <location evidence="3">Golgi apparatus</location>
    </subcellularLocation>
    <subcellularLocation>
        <location evidence="2">Lysosome</location>
    </subcellularLocation>
    <subcellularLocation>
        <location evidence="4">Secreted</location>
    </subcellularLocation>
</comment>
<name>Q01YA4_SOLUE</name>
<evidence type="ECO:0000256" key="9">
    <source>
        <dbReference type="ARBA" id="ARBA00022723"/>
    </source>
</evidence>
<dbReference type="GO" id="GO:0006508">
    <property type="term" value="P:proteolysis"/>
    <property type="evidence" value="ECO:0007669"/>
    <property type="project" value="UniProtKB-KW"/>
</dbReference>
<dbReference type="InterPro" id="IPR007484">
    <property type="entry name" value="Peptidase_M28"/>
</dbReference>
<dbReference type="InterPro" id="IPR046450">
    <property type="entry name" value="PA_dom_sf"/>
</dbReference>
<keyword evidence="16" id="KW-0865">Zymogen</keyword>
<feature type="domain" description="Peptidase M28" evidence="22">
    <location>
        <begin position="256"/>
        <end position="472"/>
    </location>
</feature>
<dbReference type="PANTHER" id="PTHR12053">
    <property type="entry name" value="PROTEASE FAMILY M28 PLASMA GLUTAMATE CARBOXYPEPTIDASE-RELATED"/>
    <property type="match status" value="1"/>
</dbReference>
<keyword evidence="14" id="KW-0333">Golgi apparatus</keyword>
<evidence type="ECO:0000256" key="2">
    <source>
        <dbReference type="ARBA" id="ARBA00004371"/>
    </source>
</evidence>
<keyword evidence="11" id="KW-0378">Hydrolase</keyword>
<keyword evidence="9" id="KW-0479">Metal-binding</keyword>
<dbReference type="GO" id="GO:0004180">
    <property type="term" value="F:carboxypeptidase activity"/>
    <property type="evidence" value="ECO:0007669"/>
    <property type="project" value="UniProtKB-KW"/>
</dbReference>
<reference evidence="23" key="1">
    <citation type="submission" date="2006-10" db="EMBL/GenBank/DDBJ databases">
        <title>Complete sequence of Solibacter usitatus Ellin6076.</title>
        <authorList>
            <consortium name="US DOE Joint Genome Institute"/>
            <person name="Copeland A."/>
            <person name="Lucas S."/>
            <person name="Lapidus A."/>
            <person name="Barry K."/>
            <person name="Detter J.C."/>
            <person name="Glavina del Rio T."/>
            <person name="Hammon N."/>
            <person name="Israni S."/>
            <person name="Dalin E."/>
            <person name="Tice H."/>
            <person name="Pitluck S."/>
            <person name="Thompson L.S."/>
            <person name="Brettin T."/>
            <person name="Bruce D."/>
            <person name="Han C."/>
            <person name="Tapia R."/>
            <person name="Gilna P."/>
            <person name="Schmutz J."/>
            <person name="Larimer F."/>
            <person name="Land M."/>
            <person name="Hauser L."/>
            <person name="Kyrpides N."/>
            <person name="Mikhailova N."/>
            <person name="Janssen P.H."/>
            <person name="Kuske C.R."/>
            <person name="Richardson P."/>
        </authorList>
    </citation>
    <scope>NUCLEOTIDE SEQUENCE</scope>
    <source>
        <strain evidence="23">Ellin6076</strain>
    </source>
</reference>
<dbReference type="AlphaFoldDB" id="Q01YA4"/>
<evidence type="ECO:0000256" key="20">
    <source>
        <dbReference type="ARBA" id="ARBA00033328"/>
    </source>
</evidence>
<dbReference type="STRING" id="234267.Acid_4400"/>
<gene>
    <name evidence="23" type="ordered locus">Acid_4400</name>
</gene>
<dbReference type="SUPFAM" id="SSF52025">
    <property type="entry name" value="PA domain"/>
    <property type="match status" value="1"/>
</dbReference>
<evidence type="ECO:0000313" key="23">
    <source>
        <dbReference type="EMBL" id="ABJ85361.1"/>
    </source>
</evidence>
<proteinExistence type="predicted"/>
<evidence type="ECO:0000256" key="13">
    <source>
        <dbReference type="ARBA" id="ARBA00022833"/>
    </source>
</evidence>
<dbReference type="OrthoDB" id="345880at2"/>
<dbReference type="Pfam" id="PF04389">
    <property type="entry name" value="Peptidase_M28"/>
    <property type="match status" value="1"/>
</dbReference>
<evidence type="ECO:0000256" key="8">
    <source>
        <dbReference type="ARBA" id="ARBA00022670"/>
    </source>
</evidence>